<keyword evidence="2" id="KW-1185">Reference proteome</keyword>
<sequence length="231" mass="23689">MDPVPWTWLRVTPMGRGSVKSGGVVALCVLAACGLTACGSGGDGGVTVDDTWFMQTGSQVQGIVTATAGEDAVGGFMLTEVEFRDGDDEVLASTQGPAMVSWADQQFAVPVEATVPGDAAVESMTATTRVSDEKFPDLWSRIEPADSYAITGDGPYGFTAQFLLHGLPDETQVGSGVTMNLGVACYDAAGGLIGGTAEQVPAPTTGGLLRVDAQVAAEGRPDTCRAFPGHL</sequence>
<dbReference type="EMBL" id="BAABKQ010000001">
    <property type="protein sequence ID" value="GAA4803051.1"/>
    <property type="molecule type" value="Genomic_DNA"/>
</dbReference>
<dbReference type="Proteomes" id="UP001500839">
    <property type="component" value="Unassembled WGS sequence"/>
</dbReference>
<organism evidence="1 2">
    <name type="scientific">Tomitella cavernea</name>
    <dbReference type="NCBI Taxonomy" id="1387982"/>
    <lineage>
        <taxon>Bacteria</taxon>
        <taxon>Bacillati</taxon>
        <taxon>Actinomycetota</taxon>
        <taxon>Actinomycetes</taxon>
        <taxon>Mycobacteriales</taxon>
        <taxon>Tomitella</taxon>
    </lineage>
</organism>
<reference evidence="2" key="1">
    <citation type="journal article" date="2019" name="Int. J. Syst. Evol. Microbiol.">
        <title>The Global Catalogue of Microorganisms (GCM) 10K type strain sequencing project: providing services to taxonomists for standard genome sequencing and annotation.</title>
        <authorList>
            <consortium name="The Broad Institute Genomics Platform"/>
            <consortium name="The Broad Institute Genome Sequencing Center for Infectious Disease"/>
            <person name="Wu L."/>
            <person name="Ma J."/>
        </authorList>
    </citation>
    <scope>NUCLEOTIDE SEQUENCE [LARGE SCALE GENOMIC DNA]</scope>
    <source>
        <strain evidence="2">JCM 18542</strain>
    </source>
</reference>
<gene>
    <name evidence="1" type="ORF">GCM10023353_01490</name>
</gene>
<protein>
    <recommendedName>
        <fullName evidence="3">Lipoprotein</fullName>
    </recommendedName>
</protein>
<evidence type="ECO:0000313" key="2">
    <source>
        <dbReference type="Proteomes" id="UP001500839"/>
    </source>
</evidence>
<evidence type="ECO:0000313" key="1">
    <source>
        <dbReference type="EMBL" id="GAA4803051.1"/>
    </source>
</evidence>
<name>A0ABP9C3A6_9ACTN</name>
<accession>A0ABP9C3A6</accession>
<evidence type="ECO:0008006" key="3">
    <source>
        <dbReference type="Google" id="ProtNLM"/>
    </source>
</evidence>
<proteinExistence type="predicted"/>
<comment type="caution">
    <text evidence="1">The sequence shown here is derived from an EMBL/GenBank/DDBJ whole genome shotgun (WGS) entry which is preliminary data.</text>
</comment>